<evidence type="ECO:0000313" key="1">
    <source>
        <dbReference type="EMBL" id="PKK68956.1"/>
    </source>
</evidence>
<dbReference type="InterPro" id="IPR006235">
    <property type="entry name" value="OAc-hSer/O-AcSer_sulfhydrylase"/>
</dbReference>
<dbReference type="GO" id="GO:0004124">
    <property type="term" value="F:cysteine synthase activity"/>
    <property type="evidence" value="ECO:0007669"/>
    <property type="project" value="TreeGrafter"/>
</dbReference>
<dbReference type="PANTHER" id="PTHR43797">
    <property type="entry name" value="HOMOCYSTEINE/CYSTEINE SYNTHASE"/>
    <property type="match status" value="1"/>
</dbReference>
<reference evidence="1 2" key="2">
    <citation type="submission" date="2017-10" db="EMBL/GenBank/DDBJ databases">
        <title>Extensive intraspecific genome diversity in a model arbuscular mycorrhizal fungus.</title>
        <authorList>
            <person name="Chen E.C.H."/>
            <person name="Morin E."/>
            <person name="Baudet D."/>
            <person name="Noel J."/>
            <person name="Ndikumana S."/>
            <person name="Charron P."/>
            <person name="St-Onge C."/>
            <person name="Giorgi J."/>
            <person name="Grigoriev I.V."/>
            <person name="Roux C."/>
            <person name="Martin F.M."/>
            <person name="Corradi N."/>
        </authorList>
    </citation>
    <scope>NUCLEOTIDE SEQUENCE [LARGE SCALE GENOMIC DNA]</scope>
    <source>
        <strain evidence="1 2">C2</strain>
    </source>
</reference>
<dbReference type="VEuPathDB" id="FungiDB:RhiirA1_474552"/>
<gene>
    <name evidence="1" type="ORF">RhiirC2_851068</name>
</gene>
<dbReference type="GO" id="GO:0071269">
    <property type="term" value="P:L-homocysteine biosynthetic process"/>
    <property type="evidence" value="ECO:0007669"/>
    <property type="project" value="TreeGrafter"/>
</dbReference>
<dbReference type="InterPro" id="IPR015421">
    <property type="entry name" value="PyrdxlP-dep_Trfase_major"/>
</dbReference>
<accession>A0A2N1N4Y1</accession>
<dbReference type="Gene3D" id="3.40.640.10">
    <property type="entry name" value="Type I PLP-dependent aspartate aminotransferase-like (Major domain)"/>
    <property type="match status" value="1"/>
</dbReference>
<comment type="caution">
    <text evidence="1">The sequence shown here is derived from an EMBL/GenBank/DDBJ whole genome shotgun (WGS) entry which is preliminary data.</text>
</comment>
<dbReference type="GO" id="GO:0003961">
    <property type="term" value="F:O-acetylhomoserine aminocarboxypropyltransferase activity"/>
    <property type="evidence" value="ECO:0007669"/>
    <property type="project" value="TreeGrafter"/>
</dbReference>
<dbReference type="PANTHER" id="PTHR43797:SF2">
    <property type="entry name" value="HOMOCYSTEINE_CYSTEINE SYNTHASE"/>
    <property type="match status" value="1"/>
</dbReference>
<sequence length="152" mass="17049">MLAISGQRMAALEGGSNAILRHRAAQFVAISMIILHLYGELTGDDPELYILNLGLKIPVTVDNTSSTGRYLVKPIEHGADIGLDVMEQQYRYSDCDGGKFSWNNGRFSIFTNPSSDYHGLIYWDTSGYVQRFEQAENALELAKWLESRDDIL</sequence>
<proteinExistence type="predicted"/>
<dbReference type="EMBL" id="LLXL01000783">
    <property type="protein sequence ID" value="PKK68956.1"/>
    <property type="molecule type" value="Genomic_DNA"/>
</dbReference>
<dbReference type="AlphaFoldDB" id="A0A2N1N4Y1"/>
<organism evidence="1 2">
    <name type="scientific">Rhizophagus irregularis</name>
    <dbReference type="NCBI Taxonomy" id="588596"/>
    <lineage>
        <taxon>Eukaryota</taxon>
        <taxon>Fungi</taxon>
        <taxon>Fungi incertae sedis</taxon>
        <taxon>Mucoromycota</taxon>
        <taxon>Glomeromycotina</taxon>
        <taxon>Glomeromycetes</taxon>
        <taxon>Glomerales</taxon>
        <taxon>Glomeraceae</taxon>
        <taxon>Rhizophagus</taxon>
    </lineage>
</organism>
<dbReference type="GO" id="GO:0006535">
    <property type="term" value="P:cysteine biosynthetic process from serine"/>
    <property type="evidence" value="ECO:0007669"/>
    <property type="project" value="TreeGrafter"/>
</dbReference>
<evidence type="ECO:0000313" key="2">
    <source>
        <dbReference type="Proteomes" id="UP000233469"/>
    </source>
</evidence>
<protein>
    <submittedName>
        <fullName evidence="1">Uncharacterized protein</fullName>
    </submittedName>
</protein>
<dbReference type="Proteomes" id="UP000233469">
    <property type="component" value="Unassembled WGS sequence"/>
</dbReference>
<reference evidence="1 2" key="1">
    <citation type="submission" date="2016-04" db="EMBL/GenBank/DDBJ databases">
        <title>Genome analyses suggest a sexual origin of heterokaryosis in a supposedly ancient asexual fungus.</title>
        <authorList>
            <person name="Ropars J."/>
            <person name="Sedzielewska K."/>
            <person name="Noel J."/>
            <person name="Charron P."/>
            <person name="Farinelli L."/>
            <person name="Marton T."/>
            <person name="Kruger M."/>
            <person name="Pelin A."/>
            <person name="Brachmann A."/>
            <person name="Corradi N."/>
        </authorList>
    </citation>
    <scope>NUCLEOTIDE SEQUENCE [LARGE SCALE GENOMIC DNA]</scope>
    <source>
        <strain evidence="1 2">C2</strain>
    </source>
</reference>
<dbReference type="GO" id="GO:0005737">
    <property type="term" value="C:cytoplasm"/>
    <property type="evidence" value="ECO:0007669"/>
    <property type="project" value="TreeGrafter"/>
</dbReference>
<name>A0A2N1N4Y1_9GLOM</name>